<reference evidence="1" key="1">
    <citation type="submission" date="2023-07" db="EMBL/GenBank/DDBJ databases">
        <title>A chromosome-level genome assembly of Lolium multiflorum.</title>
        <authorList>
            <person name="Chen Y."/>
            <person name="Copetti D."/>
            <person name="Kolliker R."/>
            <person name="Studer B."/>
        </authorList>
    </citation>
    <scope>NUCLEOTIDE SEQUENCE</scope>
    <source>
        <strain evidence="1">02402/16</strain>
        <tissue evidence="1">Leaf</tissue>
    </source>
</reference>
<sequence length="93" mass="10180">MQSRSGRLILVPRRETWCAIKLAAGWVAREENTSIGLGGRQLPCINGAVKCGGEGGRPGELALRGARLRAQMFCSSYRVVRELIGRLDLSRLI</sequence>
<name>A0AAD8QLQ9_LOLMU</name>
<keyword evidence="2" id="KW-1185">Reference proteome</keyword>
<gene>
    <name evidence="1" type="ORF">QYE76_027375</name>
</gene>
<comment type="caution">
    <text evidence="1">The sequence shown here is derived from an EMBL/GenBank/DDBJ whole genome shotgun (WGS) entry which is preliminary data.</text>
</comment>
<dbReference type="AlphaFoldDB" id="A0AAD8QLQ9"/>
<protein>
    <submittedName>
        <fullName evidence="1">Uncharacterized protein</fullName>
    </submittedName>
</protein>
<evidence type="ECO:0000313" key="1">
    <source>
        <dbReference type="EMBL" id="KAK1603702.1"/>
    </source>
</evidence>
<proteinExistence type="predicted"/>
<accession>A0AAD8QLQ9</accession>
<dbReference type="EMBL" id="JAUUTY010000007">
    <property type="protein sequence ID" value="KAK1603702.1"/>
    <property type="molecule type" value="Genomic_DNA"/>
</dbReference>
<dbReference type="Proteomes" id="UP001231189">
    <property type="component" value="Unassembled WGS sequence"/>
</dbReference>
<evidence type="ECO:0000313" key="2">
    <source>
        <dbReference type="Proteomes" id="UP001231189"/>
    </source>
</evidence>
<organism evidence="1 2">
    <name type="scientific">Lolium multiflorum</name>
    <name type="common">Italian ryegrass</name>
    <name type="synonym">Lolium perenne subsp. multiflorum</name>
    <dbReference type="NCBI Taxonomy" id="4521"/>
    <lineage>
        <taxon>Eukaryota</taxon>
        <taxon>Viridiplantae</taxon>
        <taxon>Streptophyta</taxon>
        <taxon>Embryophyta</taxon>
        <taxon>Tracheophyta</taxon>
        <taxon>Spermatophyta</taxon>
        <taxon>Magnoliopsida</taxon>
        <taxon>Liliopsida</taxon>
        <taxon>Poales</taxon>
        <taxon>Poaceae</taxon>
        <taxon>BOP clade</taxon>
        <taxon>Pooideae</taxon>
        <taxon>Poodae</taxon>
        <taxon>Poeae</taxon>
        <taxon>Poeae Chloroplast Group 2 (Poeae type)</taxon>
        <taxon>Loliodinae</taxon>
        <taxon>Loliinae</taxon>
        <taxon>Lolium</taxon>
    </lineage>
</organism>